<reference evidence="2" key="1">
    <citation type="journal article" date="2005" name="Nature">
        <title>The map-based sequence of the rice genome.</title>
        <authorList>
            <consortium name="International rice genome sequencing project (IRGSP)"/>
            <person name="Matsumoto T."/>
            <person name="Wu J."/>
            <person name="Kanamori H."/>
            <person name="Katayose Y."/>
            <person name="Fujisawa M."/>
            <person name="Namiki N."/>
            <person name="Mizuno H."/>
            <person name="Yamamoto K."/>
            <person name="Antonio B.A."/>
            <person name="Baba T."/>
            <person name="Sakata K."/>
            <person name="Nagamura Y."/>
            <person name="Aoki H."/>
            <person name="Arikawa K."/>
            <person name="Arita K."/>
            <person name="Bito T."/>
            <person name="Chiden Y."/>
            <person name="Fujitsuka N."/>
            <person name="Fukunaka R."/>
            <person name="Hamada M."/>
            <person name="Harada C."/>
            <person name="Hayashi A."/>
            <person name="Hijishita S."/>
            <person name="Honda M."/>
            <person name="Hosokawa S."/>
            <person name="Ichikawa Y."/>
            <person name="Idonuma A."/>
            <person name="Iijima M."/>
            <person name="Ikeda M."/>
            <person name="Ikeno M."/>
            <person name="Ito K."/>
            <person name="Ito S."/>
            <person name="Ito T."/>
            <person name="Ito Y."/>
            <person name="Ito Y."/>
            <person name="Iwabuchi A."/>
            <person name="Kamiya K."/>
            <person name="Karasawa W."/>
            <person name="Kurita K."/>
            <person name="Katagiri S."/>
            <person name="Kikuta A."/>
            <person name="Kobayashi H."/>
            <person name="Kobayashi N."/>
            <person name="Machita K."/>
            <person name="Maehara T."/>
            <person name="Masukawa M."/>
            <person name="Mizubayashi T."/>
            <person name="Mukai Y."/>
            <person name="Nagasaki H."/>
            <person name="Nagata Y."/>
            <person name="Naito S."/>
            <person name="Nakashima M."/>
            <person name="Nakama Y."/>
            <person name="Nakamichi Y."/>
            <person name="Nakamura M."/>
            <person name="Meguro A."/>
            <person name="Negishi M."/>
            <person name="Ohta I."/>
            <person name="Ohta T."/>
            <person name="Okamoto M."/>
            <person name="Ono N."/>
            <person name="Saji S."/>
            <person name="Sakaguchi M."/>
            <person name="Sakai K."/>
            <person name="Shibata M."/>
            <person name="Shimokawa T."/>
            <person name="Song J."/>
            <person name="Takazaki Y."/>
            <person name="Terasawa K."/>
            <person name="Tsugane M."/>
            <person name="Tsuji K."/>
            <person name="Ueda S."/>
            <person name="Waki K."/>
            <person name="Yamagata H."/>
            <person name="Yamamoto M."/>
            <person name="Yamamoto S."/>
            <person name="Yamane H."/>
            <person name="Yoshiki S."/>
            <person name="Yoshihara R."/>
            <person name="Yukawa K."/>
            <person name="Zhong H."/>
            <person name="Yano M."/>
            <person name="Yuan Q."/>
            <person name="Ouyang S."/>
            <person name="Liu J."/>
            <person name="Jones K.M."/>
            <person name="Gansberger K."/>
            <person name="Moffat K."/>
            <person name="Hill J."/>
            <person name="Bera J."/>
            <person name="Fadrosh D."/>
            <person name="Jin S."/>
            <person name="Johri S."/>
            <person name="Kim M."/>
            <person name="Overton L."/>
            <person name="Reardon M."/>
            <person name="Tsitrin T."/>
            <person name="Vuong H."/>
            <person name="Weaver B."/>
            <person name="Ciecko A."/>
            <person name="Tallon L."/>
            <person name="Jackson J."/>
            <person name="Pai G."/>
            <person name="Aken S.V."/>
            <person name="Utterback T."/>
            <person name="Reidmuller S."/>
            <person name="Feldblyum T."/>
            <person name="Hsiao J."/>
            <person name="Zismann V."/>
            <person name="Iobst S."/>
            <person name="de Vazeille A.R."/>
            <person name="Buell C.R."/>
            <person name="Ying K."/>
            <person name="Li Y."/>
            <person name="Lu T."/>
            <person name="Huang Y."/>
            <person name="Zhao Q."/>
            <person name="Feng Q."/>
            <person name="Zhang L."/>
            <person name="Zhu J."/>
            <person name="Weng Q."/>
            <person name="Mu J."/>
            <person name="Lu Y."/>
            <person name="Fan D."/>
            <person name="Liu Y."/>
            <person name="Guan J."/>
            <person name="Zhang Y."/>
            <person name="Yu S."/>
            <person name="Liu X."/>
            <person name="Zhang Y."/>
            <person name="Hong G."/>
            <person name="Han B."/>
            <person name="Choisne N."/>
            <person name="Demange N."/>
            <person name="Orjeda G."/>
            <person name="Samain S."/>
            <person name="Cattolico L."/>
            <person name="Pelletier E."/>
            <person name="Couloux A."/>
            <person name="Segurens B."/>
            <person name="Wincker P."/>
            <person name="D'Hont A."/>
            <person name="Scarpelli C."/>
            <person name="Weissenbach J."/>
            <person name="Salanoubat M."/>
            <person name="Quetier F."/>
            <person name="Yu Y."/>
            <person name="Kim H.R."/>
            <person name="Rambo T."/>
            <person name="Currie J."/>
            <person name="Collura K."/>
            <person name="Luo M."/>
            <person name="Yang T."/>
            <person name="Ammiraju J.S.S."/>
            <person name="Engler F."/>
            <person name="Soderlund C."/>
            <person name="Wing R.A."/>
            <person name="Palmer L.E."/>
            <person name="de la Bastide M."/>
            <person name="Spiegel L."/>
            <person name="Nascimento L."/>
            <person name="Zutavern T."/>
            <person name="O'Shaughnessy A."/>
            <person name="Dike S."/>
            <person name="Dedhia N."/>
            <person name="Preston R."/>
            <person name="Balija V."/>
            <person name="McCombie W.R."/>
            <person name="Chow T."/>
            <person name="Chen H."/>
            <person name="Chung M."/>
            <person name="Chen C."/>
            <person name="Shaw J."/>
            <person name="Wu H."/>
            <person name="Hsiao K."/>
            <person name="Chao Y."/>
            <person name="Chu M."/>
            <person name="Cheng C."/>
            <person name="Hour A."/>
            <person name="Lee P."/>
            <person name="Lin S."/>
            <person name="Lin Y."/>
            <person name="Liou J."/>
            <person name="Liu S."/>
            <person name="Hsing Y."/>
            <person name="Raghuvanshi S."/>
            <person name="Mohanty A."/>
            <person name="Bharti A.K."/>
            <person name="Gaur A."/>
            <person name="Gupta V."/>
            <person name="Kumar D."/>
            <person name="Ravi V."/>
            <person name="Vij S."/>
            <person name="Kapur A."/>
            <person name="Khurana P."/>
            <person name="Khurana P."/>
            <person name="Khurana J.P."/>
            <person name="Tyagi A.K."/>
            <person name="Gaikwad K."/>
            <person name="Singh A."/>
            <person name="Dalal V."/>
            <person name="Srivastava S."/>
            <person name="Dixit A."/>
            <person name="Pal A.K."/>
            <person name="Ghazi I.A."/>
            <person name="Yadav M."/>
            <person name="Pandit A."/>
            <person name="Bhargava A."/>
            <person name="Sureshbabu K."/>
            <person name="Batra K."/>
            <person name="Sharma T.R."/>
            <person name="Mohapatra T."/>
            <person name="Singh N.K."/>
            <person name="Messing J."/>
            <person name="Nelson A.B."/>
            <person name="Fuks G."/>
            <person name="Kavchok S."/>
            <person name="Keizer G."/>
            <person name="Linton E."/>
            <person name="Llaca V."/>
            <person name="Song R."/>
            <person name="Tanyolac B."/>
            <person name="Young S."/>
            <person name="Ho-Il K."/>
            <person name="Hahn J.H."/>
            <person name="Sangsakoo G."/>
            <person name="Vanavichit A."/>
            <person name="de Mattos Luiz.A.T."/>
            <person name="Zimmer P.D."/>
            <person name="Malone G."/>
            <person name="Dellagostin O."/>
            <person name="de Oliveira A.C."/>
            <person name="Bevan M."/>
            <person name="Bancroft I."/>
            <person name="Minx P."/>
            <person name="Cordum H."/>
            <person name="Wilson R."/>
            <person name="Cheng Z."/>
            <person name="Jin W."/>
            <person name="Jiang J."/>
            <person name="Leong S.A."/>
            <person name="Iwama H."/>
            <person name="Gojobori T."/>
            <person name="Itoh T."/>
            <person name="Niimura Y."/>
            <person name="Fujii Y."/>
            <person name="Habara T."/>
            <person name="Sakai H."/>
            <person name="Sato Y."/>
            <person name="Wilson G."/>
            <person name="Kumar K."/>
            <person name="McCouch S."/>
            <person name="Juretic N."/>
            <person name="Hoen D."/>
            <person name="Wright S."/>
            <person name="Bruskiewich R."/>
            <person name="Bureau T."/>
            <person name="Miyao A."/>
            <person name="Hirochika H."/>
            <person name="Nishikawa T."/>
            <person name="Kadowaki K."/>
            <person name="Sugiura M."/>
            <person name="Burr B."/>
            <person name="Sasaki T."/>
        </authorList>
    </citation>
    <scope>NUCLEOTIDE SEQUENCE [LARGE SCALE GENOMIC DNA]</scope>
    <source>
        <strain evidence="2">cv. Nipponbare</strain>
    </source>
</reference>
<gene>
    <name evidence="1" type="primary">OSJNBa0066B06.105</name>
</gene>
<dbReference type="AlphaFoldDB" id="Q8GVJ8"/>
<evidence type="ECO:0000313" key="2">
    <source>
        <dbReference type="Proteomes" id="UP000000763"/>
    </source>
</evidence>
<protein>
    <submittedName>
        <fullName evidence="1">Uncharacterized protein</fullName>
    </submittedName>
</protein>
<proteinExistence type="predicted"/>
<accession>Q8GVJ8</accession>
<evidence type="ECO:0000313" key="1">
    <source>
        <dbReference type="EMBL" id="BAC45166.1"/>
    </source>
</evidence>
<dbReference type="EMBL" id="AP005168">
    <property type="protein sequence ID" value="BAC45166.1"/>
    <property type="molecule type" value="Genomic_DNA"/>
</dbReference>
<sequence length="250" mass="27234">MATAAQNAEGAAFPSWFEDFRYHLFLDQVHNLLTSCVHVELVASCITCPGSCDGNMWQKDVARTSSGSAISAYRSIEIQKSYRSTTSKLAFYVVELFQSHVVSIIVHPIPNSRCLHWVLRLMVAGPCTSSYSCINRAMCARAWWCGFGGWFCSRGADVASGKKQPLQGLDHRVMVALVKMVAANLFLPLGNAAVRLPVVAPAAVRRARRRGPRDGAAPVDRALVEKPSFVGRPISTIVPDAIKTGAKDDL</sequence>
<dbReference type="Proteomes" id="UP000000763">
    <property type="component" value="Chromosome 7"/>
</dbReference>
<organism evidence="1 2">
    <name type="scientific">Oryza sativa subsp. japonica</name>
    <name type="common">Rice</name>
    <dbReference type="NCBI Taxonomy" id="39947"/>
    <lineage>
        <taxon>Eukaryota</taxon>
        <taxon>Viridiplantae</taxon>
        <taxon>Streptophyta</taxon>
        <taxon>Embryophyta</taxon>
        <taxon>Tracheophyta</taxon>
        <taxon>Spermatophyta</taxon>
        <taxon>Magnoliopsida</taxon>
        <taxon>Liliopsida</taxon>
        <taxon>Poales</taxon>
        <taxon>Poaceae</taxon>
        <taxon>BOP clade</taxon>
        <taxon>Oryzoideae</taxon>
        <taxon>Oryzeae</taxon>
        <taxon>Oryzinae</taxon>
        <taxon>Oryza</taxon>
        <taxon>Oryza sativa</taxon>
    </lineage>
</organism>
<name>Q8GVJ8_ORYSJ</name>
<reference evidence="2" key="2">
    <citation type="journal article" date="2008" name="Nucleic Acids Res.">
        <title>The rice annotation project database (RAP-DB): 2008 update.</title>
        <authorList>
            <consortium name="The rice annotation project (RAP)"/>
        </authorList>
    </citation>
    <scope>GENOME REANNOTATION</scope>
    <source>
        <strain evidence="2">cv. Nipponbare</strain>
    </source>
</reference>